<sequence length="147" mass="15949">MGGGIKGWAAVSKDERHCQRMDSSVKGWAAVSGSVKGGRQRQGRNGGRQRMGGSVKGWAAVSKDEPHCQRMSGTVKGWATVSKDRRQCQRMGGSVIELGRRRQYQKMGGSVKGWAACHRKGCPLLQFDSEEAASNGLLKADKEQELS</sequence>
<reference evidence="2" key="1">
    <citation type="submission" date="2021-04" db="EMBL/GenBank/DDBJ databases">
        <authorList>
            <person name="Tunstrom K."/>
        </authorList>
    </citation>
    <scope>NUCLEOTIDE SEQUENCE</scope>
</reference>
<protein>
    <submittedName>
        <fullName evidence="2">(apollo) hypothetical protein</fullName>
    </submittedName>
</protein>
<accession>A0A8S3Y370</accession>
<evidence type="ECO:0000313" key="3">
    <source>
        <dbReference type="Proteomes" id="UP000691718"/>
    </source>
</evidence>
<gene>
    <name evidence="2" type="ORF">PAPOLLO_LOCUS24620</name>
</gene>
<dbReference type="EMBL" id="CAJQZP010001479">
    <property type="protein sequence ID" value="CAG5049840.1"/>
    <property type="molecule type" value="Genomic_DNA"/>
</dbReference>
<organism evidence="2 3">
    <name type="scientific">Parnassius apollo</name>
    <name type="common">Apollo butterfly</name>
    <name type="synonym">Papilio apollo</name>
    <dbReference type="NCBI Taxonomy" id="110799"/>
    <lineage>
        <taxon>Eukaryota</taxon>
        <taxon>Metazoa</taxon>
        <taxon>Ecdysozoa</taxon>
        <taxon>Arthropoda</taxon>
        <taxon>Hexapoda</taxon>
        <taxon>Insecta</taxon>
        <taxon>Pterygota</taxon>
        <taxon>Neoptera</taxon>
        <taxon>Endopterygota</taxon>
        <taxon>Lepidoptera</taxon>
        <taxon>Glossata</taxon>
        <taxon>Ditrysia</taxon>
        <taxon>Papilionoidea</taxon>
        <taxon>Papilionidae</taxon>
        <taxon>Parnassiinae</taxon>
        <taxon>Parnassini</taxon>
        <taxon>Parnassius</taxon>
        <taxon>Parnassius</taxon>
    </lineage>
</organism>
<comment type="caution">
    <text evidence="2">The sequence shown here is derived from an EMBL/GenBank/DDBJ whole genome shotgun (WGS) entry which is preliminary data.</text>
</comment>
<evidence type="ECO:0000313" key="2">
    <source>
        <dbReference type="EMBL" id="CAG5049840.1"/>
    </source>
</evidence>
<proteinExistence type="predicted"/>
<feature type="region of interest" description="Disordered" evidence="1">
    <location>
        <begin position="31"/>
        <end position="56"/>
    </location>
</feature>
<name>A0A8S3Y370_PARAO</name>
<evidence type="ECO:0000256" key="1">
    <source>
        <dbReference type="SAM" id="MobiDB-lite"/>
    </source>
</evidence>
<dbReference type="AlphaFoldDB" id="A0A8S3Y370"/>
<dbReference type="Proteomes" id="UP000691718">
    <property type="component" value="Unassembled WGS sequence"/>
</dbReference>
<keyword evidence="3" id="KW-1185">Reference proteome</keyword>